<gene>
    <name evidence="1" type="primary">NPHS2</name>
</gene>
<sequence>LLFCRHELIKAETPRLKQYRKMLKRCVLVVFVSDFLSEMSSVSPLSCSRVWLQKLSCDQLKHPLLKVRAITTAVSSSLQEKTSESETCAWDGFRASLRHLHPALVFP</sequence>
<proteinExistence type="predicted"/>
<reference evidence="1" key="1">
    <citation type="submission" date="2016-05" db="EMBL/GenBank/DDBJ databases">
        <authorList>
            <person name="Lavstsen T."/>
            <person name="Jespersen J.S."/>
        </authorList>
    </citation>
    <scope>NUCLEOTIDE SEQUENCE</scope>
    <source>
        <tissue evidence="1">Brain</tissue>
    </source>
</reference>
<organism evidence="1">
    <name type="scientific">Nothobranchius kadleci</name>
    <name type="common">African annual killifish</name>
    <dbReference type="NCBI Taxonomy" id="1051664"/>
    <lineage>
        <taxon>Eukaryota</taxon>
        <taxon>Metazoa</taxon>
        <taxon>Chordata</taxon>
        <taxon>Craniata</taxon>
        <taxon>Vertebrata</taxon>
        <taxon>Euteleostomi</taxon>
        <taxon>Actinopterygii</taxon>
        <taxon>Neopterygii</taxon>
        <taxon>Teleostei</taxon>
        <taxon>Neoteleostei</taxon>
        <taxon>Acanthomorphata</taxon>
        <taxon>Ovalentaria</taxon>
        <taxon>Atherinomorphae</taxon>
        <taxon>Cyprinodontiformes</taxon>
        <taxon>Nothobranchiidae</taxon>
        <taxon>Nothobranchius</taxon>
    </lineage>
</organism>
<feature type="non-terminal residue" evidence="1">
    <location>
        <position position="107"/>
    </location>
</feature>
<name>A0A1A8BLY4_NOTKA</name>
<protein>
    <submittedName>
        <fullName evidence="1">Nephrosis 2, idiopathic, steroid-resistant (Podocin)</fullName>
    </submittedName>
</protein>
<dbReference type="AlphaFoldDB" id="A0A1A8BLY4"/>
<accession>A0A1A8BLY4</accession>
<reference evidence="1" key="2">
    <citation type="submission" date="2016-06" db="EMBL/GenBank/DDBJ databases">
        <title>The genome of a short-lived fish provides insights into sex chromosome evolution and the genetic control of aging.</title>
        <authorList>
            <person name="Reichwald K."/>
            <person name="Felder M."/>
            <person name="Petzold A."/>
            <person name="Koch P."/>
            <person name="Groth M."/>
            <person name="Platzer M."/>
        </authorList>
    </citation>
    <scope>NUCLEOTIDE SEQUENCE</scope>
    <source>
        <tissue evidence="1">Brain</tissue>
    </source>
</reference>
<feature type="non-terminal residue" evidence="1">
    <location>
        <position position="1"/>
    </location>
</feature>
<dbReference type="EMBL" id="HADZ01003584">
    <property type="protein sequence ID" value="SBP67525.1"/>
    <property type="molecule type" value="Transcribed_RNA"/>
</dbReference>
<evidence type="ECO:0000313" key="1">
    <source>
        <dbReference type="EMBL" id="SBP67525.1"/>
    </source>
</evidence>